<reference evidence="1" key="1">
    <citation type="submission" date="2021-10" db="EMBL/GenBank/DDBJ databases">
        <title>Roseicella aerolatum sp. nov., isolated from aerosols of e-waste dismantling site.</title>
        <authorList>
            <person name="Qin T."/>
        </authorList>
    </citation>
    <scope>NUCLEOTIDE SEQUENCE</scope>
    <source>
        <strain evidence="1">GB24</strain>
    </source>
</reference>
<name>A0A9X1L9N6_9PROT</name>
<dbReference type="RefSeq" id="WP_226603995.1">
    <property type="nucleotide sequence ID" value="NZ_JAJAQI010000002.1"/>
</dbReference>
<accession>A0A9X1L9N6</accession>
<comment type="caution">
    <text evidence="1">The sequence shown here is derived from an EMBL/GenBank/DDBJ whole genome shotgun (WGS) entry which is preliminary data.</text>
</comment>
<dbReference type="InterPro" id="IPR018511">
    <property type="entry name" value="Hemolysin-typ_Ca-bd_CS"/>
</dbReference>
<keyword evidence="2" id="KW-1185">Reference proteome</keyword>
<dbReference type="EMBL" id="JAJAQI010000002">
    <property type="protein sequence ID" value="MCB4820582.1"/>
    <property type="molecule type" value="Genomic_DNA"/>
</dbReference>
<dbReference type="InterPro" id="IPR011049">
    <property type="entry name" value="Serralysin-like_metalloprot_C"/>
</dbReference>
<dbReference type="Proteomes" id="UP001139311">
    <property type="component" value="Unassembled WGS sequence"/>
</dbReference>
<dbReference type="SUPFAM" id="SSF51120">
    <property type="entry name" value="beta-Roll"/>
    <property type="match status" value="1"/>
</dbReference>
<dbReference type="PROSITE" id="PS00330">
    <property type="entry name" value="HEMOLYSIN_CALCIUM"/>
    <property type="match status" value="1"/>
</dbReference>
<protein>
    <recommendedName>
        <fullName evidence="3">Peptidase M10 serralysin C-terminal domain-containing protein</fullName>
    </recommendedName>
</protein>
<dbReference type="Gene3D" id="2.150.10.10">
    <property type="entry name" value="Serralysin-like metalloprotease, C-terminal"/>
    <property type="match status" value="1"/>
</dbReference>
<dbReference type="AlphaFoldDB" id="A0A9X1L9N6"/>
<evidence type="ECO:0000313" key="2">
    <source>
        <dbReference type="Proteomes" id="UP001139311"/>
    </source>
</evidence>
<dbReference type="GO" id="GO:0005509">
    <property type="term" value="F:calcium ion binding"/>
    <property type="evidence" value="ECO:0007669"/>
    <property type="project" value="InterPro"/>
</dbReference>
<organism evidence="1 2">
    <name type="scientific">Roseicella aerolata</name>
    <dbReference type="NCBI Taxonomy" id="2883479"/>
    <lineage>
        <taxon>Bacteria</taxon>
        <taxon>Pseudomonadati</taxon>
        <taxon>Pseudomonadota</taxon>
        <taxon>Alphaproteobacteria</taxon>
        <taxon>Acetobacterales</taxon>
        <taxon>Roseomonadaceae</taxon>
        <taxon>Roseicella</taxon>
    </lineage>
</organism>
<proteinExistence type="predicted"/>
<dbReference type="InterPro" id="IPR001343">
    <property type="entry name" value="Hemolysn_Ca-bd"/>
</dbReference>
<evidence type="ECO:0000313" key="1">
    <source>
        <dbReference type="EMBL" id="MCB4820582.1"/>
    </source>
</evidence>
<evidence type="ECO:0008006" key="3">
    <source>
        <dbReference type="Google" id="ProtNLM"/>
    </source>
</evidence>
<sequence length="170" mass="18291">MATVHGSIFSETLNGTNVQDFIYAYGGNDVIYAYNGNDYVDGGYGNDTIVGGLGSDGLTGGPGADVFKYNSAAETTGDAIWDYKWWEGDKIDLRGIDAKESVWWNPTTWGDQAFSWKGNVATKALYAGELGYVHSGGNTYVYGNTDGDGTYEVNLKVAGVVHFIASDFML</sequence>
<dbReference type="Pfam" id="PF00353">
    <property type="entry name" value="HemolysinCabind"/>
    <property type="match status" value="1"/>
</dbReference>
<gene>
    <name evidence="1" type="ORF">LHA35_02405</name>
</gene>
<dbReference type="PRINTS" id="PR00313">
    <property type="entry name" value="CABNDNGRPT"/>
</dbReference>